<dbReference type="Proteomes" id="UP001604277">
    <property type="component" value="Unassembled WGS sequence"/>
</dbReference>
<comment type="caution">
    <text evidence="2">The sequence shown here is derived from an EMBL/GenBank/DDBJ whole genome shotgun (WGS) entry which is preliminary data.</text>
</comment>
<evidence type="ECO:0000256" key="1">
    <source>
        <dbReference type="SAM" id="MobiDB-lite"/>
    </source>
</evidence>
<name>A0ABD1WNC4_9LAMI</name>
<proteinExistence type="predicted"/>
<evidence type="ECO:0000313" key="3">
    <source>
        <dbReference type="Proteomes" id="UP001604277"/>
    </source>
</evidence>
<evidence type="ECO:0000313" key="2">
    <source>
        <dbReference type="EMBL" id="KAL2551186.1"/>
    </source>
</evidence>
<feature type="compositionally biased region" description="Polar residues" evidence="1">
    <location>
        <begin position="104"/>
        <end position="114"/>
    </location>
</feature>
<sequence>MENECENARVNGQLENDGNVDGVPKGAYVPEFSENVYCNIEVEWEVFLDRHQEDIWNIWKDGLGMNNEKKTQPTGESVEDEVQTEEFQKGFVDSNFEYKEEHIPTQNPQPSDVNMNLGMDDMASQQGNADDTDYDDSGELQSLCSNGSSTQDLETTKIKHAMCKDD</sequence>
<gene>
    <name evidence="2" type="ORF">Fot_04805</name>
</gene>
<dbReference type="EMBL" id="JBFOLJ010000002">
    <property type="protein sequence ID" value="KAL2551186.1"/>
    <property type="molecule type" value="Genomic_DNA"/>
</dbReference>
<keyword evidence="3" id="KW-1185">Reference proteome</keyword>
<feature type="compositionally biased region" description="Polar residues" evidence="1">
    <location>
        <begin position="139"/>
        <end position="153"/>
    </location>
</feature>
<dbReference type="AlphaFoldDB" id="A0ABD1WNC4"/>
<accession>A0ABD1WNC4</accession>
<feature type="region of interest" description="Disordered" evidence="1">
    <location>
        <begin position="100"/>
        <end position="153"/>
    </location>
</feature>
<reference evidence="3" key="1">
    <citation type="submission" date="2024-07" db="EMBL/GenBank/DDBJ databases">
        <title>Two chromosome-level genome assemblies of Korean endemic species Abeliophyllum distichum and Forsythia ovata (Oleaceae).</title>
        <authorList>
            <person name="Jang H."/>
        </authorList>
    </citation>
    <scope>NUCLEOTIDE SEQUENCE [LARGE SCALE GENOMIC DNA]</scope>
</reference>
<protein>
    <submittedName>
        <fullName evidence="2">Uncharacterized protein</fullName>
    </submittedName>
</protein>
<organism evidence="2 3">
    <name type="scientific">Forsythia ovata</name>
    <dbReference type="NCBI Taxonomy" id="205694"/>
    <lineage>
        <taxon>Eukaryota</taxon>
        <taxon>Viridiplantae</taxon>
        <taxon>Streptophyta</taxon>
        <taxon>Embryophyta</taxon>
        <taxon>Tracheophyta</taxon>
        <taxon>Spermatophyta</taxon>
        <taxon>Magnoliopsida</taxon>
        <taxon>eudicotyledons</taxon>
        <taxon>Gunneridae</taxon>
        <taxon>Pentapetalae</taxon>
        <taxon>asterids</taxon>
        <taxon>lamiids</taxon>
        <taxon>Lamiales</taxon>
        <taxon>Oleaceae</taxon>
        <taxon>Forsythieae</taxon>
        <taxon>Forsythia</taxon>
    </lineage>
</organism>